<keyword evidence="4" id="KW-0732">Signal</keyword>
<feature type="region of interest" description="Disordered" evidence="9">
    <location>
        <begin position="271"/>
        <end position="301"/>
    </location>
</feature>
<dbReference type="PANTHER" id="PTHR24365">
    <property type="entry name" value="TOLL-LIKE RECEPTOR"/>
    <property type="match status" value="1"/>
</dbReference>
<comment type="subcellular location">
    <subcellularLocation>
        <location evidence="1">Membrane</location>
        <topology evidence="1">Single-pass membrane protein</topology>
    </subcellularLocation>
</comment>
<dbReference type="SMART" id="SM00369">
    <property type="entry name" value="LRR_TYP"/>
    <property type="match status" value="4"/>
</dbReference>
<dbReference type="InterPro" id="IPR003591">
    <property type="entry name" value="Leu-rich_rpt_typical-subtyp"/>
</dbReference>
<dbReference type="PROSITE" id="PS51450">
    <property type="entry name" value="LRR"/>
    <property type="match status" value="2"/>
</dbReference>
<dbReference type="GO" id="GO:0038023">
    <property type="term" value="F:signaling receptor activity"/>
    <property type="evidence" value="ECO:0007669"/>
    <property type="project" value="TreeGrafter"/>
</dbReference>
<dbReference type="SUPFAM" id="SSF52058">
    <property type="entry name" value="L domain-like"/>
    <property type="match status" value="1"/>
</dbReference>
<keyword evidence="7 10" id="KW-0472">Membrane</keyword>
<evidence type="ECO:0000256" key="9">
    <source>
        <dbReference type="SAM" id="MobiDB-lite"/>
    </source>
</evidence>
<dbReference type="GeneID" id="106669501"/>
<dbReference type="KEGG" id="clec:106669501"/>
<evidence type="ECO:0000256" key="10">
    <source>
        <dbReference type="SAM" id="Phobius"/>
    </source>
</evidence>
<dbReference type="OMA" id="LPLREWH"/>
<feature type="compositionally biased region" description="Basic and acidic residues" evidence="9">
    <location>
        <begin position="274"/>
        <end position="288"/>
    </location>
</feature>
<evidence type="ECO:0000256" key="7">
    <source>
        <dbReference type="ARBA" id="ARBA00023136"/>
    </source>
</evidence>
<dbReference type="EnsemblMetazoa" id="XM_014399029.2">
    <property type="protein sequence ID" value="XP_014254515.1"/>
    <property type="gene ID" value="LOC106669501"/>
</dbReference>
<keyword evidence="8" id="KW-0325">Glycoprotein</keyword>
<keyword evidence="3 10" id="KW-0812">Transmembrane</keyword>
<organism evidence="11 12">
    <name type="scientific">Cimex lectularius</name>
    <name type="common">Bed bug</name>
    <name type="synonym">Acanthia lectularia</name>
    <dbReference type="NCBI Taxonomy" id="79782"/>
    <lineage>
        <taxon>Eukaryota</taxon>
        <taxon>Metazoa</taxon>
        <taxon>Ecdysozoa</taxon>
        <taxon>Arthropoda</taxon>
        <taxon>Hexapoda</taxon>
        <taxon>Insecta</taxon>
        <taxon>Pterygota</taxon>
        <taxon>Neoptera</taxon>
        <taxon>Paraneoptera</taxon>
        <taxon>Hemiptera</taxon>
        <taxon>Heteroptera</taxon>
        <taxon>Panheteroptera</taxon>
        <taxon>Cimicomorpha</taxon>
        <taxon>Cimicidae</taxon>
        <taxon>Cimex</taxon>
    </lineage>
</organism>
<evidence type="ECO:0000256" key="2">
    <source>
        <dbReference type="ARBA" id="ARBA00022614"/>
    </source>
</evidence>
<evidence type="ECO:0000256" key="5">
    <source>
        <dbReference type="ARBA" id="ARBA00022737"/>
    </source>
</evidence>
<dbReference type="Pfam" id="PF13855">
    <property type="entry name" value="LRR_8"/>
    <property type="match status" value="2"/>
</dbReference>
<keyword evidence="2" id="KW-0433">Leucine-rich repeat</keyword>
<dbReference type="InterPro" id="IPR001611">
    <property type="entry name" value="Leu-rich_rpt"/>
</dbReference>
<dbReference type="GO" id="GO:0007165">
    <property type="term" value="P:signal transduction"/>
    <property type="evidence" value="ECO:0007669"/>
    <property type="project" value="TreeGrafter"/>
</dbReference>
<evidence type="ECO:0000256" key="3">
    <source>
        <dbReference type="ARBA" id="ARBA00022692"/>
    </source>
</evidence>
<keyword evidence="5" id="KW-0677">Repeat</keyword>
<dbReference type="GO" id="GO:0005886">
    <property type="term" value="C:plasma membrane"/>
    <property type="evidence" value="ECO:0007669"/>
    <property type="project" value="TreeGrafter"/>
</dbReference>
<keyword evidence="6 10" id="KW-1133">Transmembrane helix</keyword>
<feature type="transmembrane region" description="Helical" evidence="10">
    <location>
        <begin position="316"/>
        <end position="343"/>
    </location>
</feature>
<evidence type="ECO:0000313" key="12">
    <source>
        <dbReference type="Proteomes" id="UP000494040"/>
    </source>
</evidence>
<evidence type="ECO:0000256" key="8">
    <source>
        <dbReference type="ARBA" id="ARBA00023180"/>
    </source>
</evidence>
<dbReference type="Proteomes" id="UP000494040">
    <property type="component" value="Unassembled WGS sequence"/>
</dbReference>
<sequence>MKSQSVLVNPIAFKIQLIVFLLLYENVMSIYCPHYCRCSVTKGRGLVSCVGKTIVSVDLDIPKNVQWLQLSHNSIYEIRDFQFWDLQLVYIVELDLAYNQIQQIGLNAFDGMRRLKKLDLSYNHLYHIMPNTFEANKQLEMLILQGNPLRYITQAESFLVSNSINYLDLSNCRVSHFHPLAFKSLPNLKHLNISHTWVSQIRTKVLDTLVLQLLDITETGIKCDGDTRALINWASNYTKIIGSPCKKNLKAETKKFEKLIAIKYPYFSEEDNEENRSSEEEYKCEPKDQTQAITTTRKPEETTKKKNFSLGYREHMLALSFFCGLIIGGAFSTTVIFMCIYSWKAIKTRRRRRMRQFRNNIYTTCETPPPTYCDLFGTN</sequence>
<evidence type="ECO:0000256" key="4">
    <source>
        <dbReference type="ARBA" id="ARBA00022729"/>
    </source>
</evidence>
<dbReference type="RefSeq" id="XP_014254515.1">
    <property type="nucleotide sequence ID" value="XM_014399029.2"/>
</dbReference>
<dbReference type="AlphaFoldDB" id="A0A8I6S062"/>
<evidence type="ECO:0000256" key="1">
    <source>
        <dbReference type="ARBA" id="ARBA00004167"/>
    </source>
</evidence>
<evidence type="ECO:0000256" key="6">
    <source>
        <dbReference type="ARBA" id="ARBA00022989"/>
    </source>
</evidence>
<protein>
    <submittedName>
        <fullName evidence="11">Uncharacterized protein</fullName>
    </submittedName>
</protein>
<proteinExistence type="predicted"/>
<keyword evidence="12" id="KW-1185">Reference proteome</keyword>
<accession>A0A8I6S062</accession>
<dbReference type="InterPro" id="IPR032675">
    <property type="entry name" value="LRR_dom_sf"/>
</dbReference>
<dbReference type="Gene3D" id="3.80.10.10">
    <property type="entry name" value="Ribonuclease Inhibitor"/>
    <property type="match status" value="1"/>
</dbReference>
<dbReference type="OrthoDB" id="2020019at2759"/>
<name>A0A8I6S062_CIMLE</name>
<dbReference type="PANTHER" id="PTHR24365:SF541">
    <property type="entry name" value="PROTEIN TOLL-RELATED"/>
    <property type="match status" value="1"/>
</dbReference>
<evidence type="ECO:0000313" key="11">
    <source>
        <dbReference type="EnsemblMetazoa" id="XP_014254515.1"/>
    </source>
</evidence>
<reference evidence="11" key="1">
    <citation type="submission" date="2022-01" db="UniProtKB">
        <authorList>
            <consortium name="EnsemblMetazoa"/>
        </authorList>
    </citation>
    <scope>IDENTIFICATION</scope>
</reference>